<dbReference type="AlphaFoldDB" id="R0L6N9"/>
<dbReference type="Proteomes" id="UP000296049">
    <property type="component" value="Unassembled WGS sequence"/>
</dbReference>
<feature type="non-terminal residue" evidence="2">
    <location>
        <position position="59"/>
    </location>
</feature>
<reference evidence="3" key="1">
    <citation type="journal article" date="2013" name="Nat. Genet.">
        <title>The duck genome and transcriptome provide insight into an avian influenza virus reservoir species.</title>
        <authorList>
            <person name="Huang Y."/>
            <person name="Li Y."/>
            <person name="Burt D.W."/>
            <person name="Chen H."/>
            <person name="Zhang Y."/>
            <person name="Qian W."/>
            <person name="Kim H."/>
            <person name="Gan S."/>
            <person name="Zhao Y."/>
            <person name="Li J."/>
            <person name="Yi K."/>
            <person name="Feng H."/>
            <person name="Zhu P."/>
            <person name="Li B."/>
            <person name="Liu Q."/>
            <person name="Fairley S."/>
            <person name="Magor K.E."/>
            <person name="Du Z."/>
            <person name="Hu X."/>
            <person name="Goodman L."/>
            <person name="Tafer H."/>
            <person name="Vignal A."/>
            <person name="Lee T."/>
            <person name="Kim K.W."/>
            <person name="Sheng Z."/>
            <person name="An Y."/>
            <person name="Searle S."/>
            <person name="Herrero J."/>
            <person name="Groenen M.A."/>
            <person name="Crooijmans R.P."/>
            <person name="Faraut T."/>
            <person name="Cai Q."/>
            <person name="Webster R.G."/>
            <person name="Aldridge J.R."/>
            <person name="Warren W.C."/>
            <person name="Bartschat S."/>
            <person name="Kehr S."/>
            <person name="Marz M."/>
            <person name="Stadler P.F."/>
            <person name="Smith J."/>
            <person name="Kraus R.H."/>
            <person name="Zhao Y."/>
            <person name="Ren L."/>
            <person name="Fei J."/>
            <person name="Morisson M."/>
            <person name="Kaiser P."/>
            <person name="Griffin D.K."/>
            <person name="Rao M."/>
            <person name="Pitel F."/>
            <person name="Wang J."/>
            <person name="Li N."/>
        </authorList>
    </citation>
    <scope>NUCLEOTIDE SEQUENCE [LARGE SCALE GENOMIC DNA]</scope>
</reference>
<evidence type="ECO:0000313" key="3">
    <source>
        <dbReference type="Proteomes" id="UP000296049"/>
    </source>
</evidence>
<protein>
    <submittedName>
        <fullName evidence="2">39S ribosomal protein L44, mitochondrial</fullName>
    </submittedName>
</protein>
<feature type="domain" description="Large ribosomal subunit protein mL44 endonuclease" evidence="1">
    <location>
        <begin position="2"/>
        <end position="45"/>
    </location>
</feature>
<keyword evidence="3" id="KW-1185">Reference proteome</keyword>
<sequence length="59" mass="6204">FLTGPELVAEVSRGLALQDLALCAQFPAVPPPVLHRTFFAVVGALLGSSGPERTGIFLR</sequence>
<dbReference type="Pfam" id="PF22935">
    <property type="entry name" value="RM44_endonuclase"/>
    <property type="match status" value="1"/>
</dbReference>
<name>R0L6N9_ANAPL</name>
<dbReference type="GO" id="GO:0005840">
    <property type="term" value="C:ribosome"/>
    <property type="evidence" value="ECO:0007669"/>
    <property type="project" value="UniProtKB-KW"/>
</dbReference>
<gene>
    <name evidence="2" type="ORF">Anapl_14260</name>
</gene>
<keyword evidence="2" id="KW-0687">Ribonucleoprotein</keyword>
<keyword evidence="2" id="KW-0689">Ribosomal protein</keyword>
<proteinExistence type="predicted"/>
<accession>R0L6N9</accession>
<evidence type="ECO:0000313" key="2">
    <source>
        <dbReference type="EMBL" id="EOA97084.1"/>
    </source>
</evidence>
<organism evidence="2 3">
    <name type="scientific">Anas platyrhynchos</name>
    <name type="common">Mallard</name>
    <name type="synonym">Anas boschas</name>
    <dbReference type="NCBI Taxonomy" id="8839"/>
    <lineage>
        <taxon>Eukaryota</taxon>
        <taxon>Metazoa</taxon>
        <taxon>Chordata</taxon>
        <taxon>Craniata</taxon>
        <taxon>Vertebrata</taxon>
        <taxon>Euteleostomi</taxon>
        <taxon>Archelosauria</taxon>
        <taxon>Archosauria</taxon>
        <taxon>Dinosauria</taxon>
        <taxon>Saurischia</taxon>
        <taxon>Theropoda</taxon>
        <taxon>Coelurosauria</taxon>
        <taxon>Aves</taxon>
        <taxon>Neognathae</taxon>
        <taxon>Galloanserae</taxon>
        <taxon>Anseriformes</taxon>
        <taxon>Anatidae</taxon>
        <taxon>Anatinae</taxon>
        <taxon>Anas</taxon>
    </lineage>
</organism>
<evidence type="ECO:0000259" key="1">
    <source>
        <dbReference type="Pfam" id="PF22935"/>
    </source>
</evidence>
<dbReference type="InterPro" id="IPR055189">
    <property type="entry name" value="RM44_endonuclase"/>
</dbReference>
<feature type="non-terminal residue" evidence="2">
    <location>
        <position position="1"/>
    </location>
</feature>
<dbReference type="EMBL" id="KB743780">
    <property type="protein sequence ID" value="EOA97084.1"/>
    <property type="molecule type" value="Genomic_DNA"/>
</dbReference>